<proteinExistence type="predicted"/>
<sequence>MREYRNPALSIAGIVVDKHEEQTVSGRERVAELREAVYCRGIQVLALPAPKRVVISYAVETTRALGAFYAAHLAAIEGVSA</sequence>
<dbReference type="Proteomes" id="UP000680132">
    <property type="component" value="Unassembled WGS sequence"/>
</dbReference>
<dbReference type="EMBL" id="JAGFOA010000002">
    <property type="protein sequence ID" value="MBO3662711.1"/>
    <property type="molecule type" value="Genomic_DNA"/>
</dbReference>
<reference evidence="1" key="1">
    <citation type="submission" date="2021-03" db="EMBL/GenBank/DDBJ databases">
        <title>Microbacterium sp. nov., a novel actinobacterium isolated from cow dung.</title>
        <authorList>
            <person name="Zhang L."/>
        </authorList>
    </citation>
    <scope>NUCLEOTIDE SEQUENCE</scope>
    <source>
        <strain evidence="1">NEAU-LLB</strain>
    </source>
</reference>
<dbReference type="RefSeq" id="WP_208500718.1">
    <property type="nucleotide sequence ID" value="NZ_JAGFOA010000002.1"/>
</dbReference>
<evidence type="ECO:0000313" key="1">
    <source>
        <dbReference type="EMBL" id="MBO3662711.1"/>
    </source>
</evidence>
<organism evidence="1 2">
    <name type="scientific">Microbacterium stercoris</name>
    <dbReference type="NCBI Taxonomy" id="2820289"/>
    <lineage>
        <taxon>Bacteria</taxon>
        <taxon>Bacillati</taxon>
        <taxon>Actinomycetota</taxon>
        <taxon>Actinomycetes</taxon>
        <taxon>Micrococcales</taxon>
        <taxon>Microbacteriaceae</taxon>
        <taxon>Microbacterium</taxon>
    </lineage>
</organism>
<gene>
    <name evidence="1" type="ORF">J5V96_04200</name>
</gene>
<protein>
    <submittedName>
        <fullName evidence="1">Uncharacterized protein</fullName>
    </submittedName>
</protein>
<name>A0A939QQC5_9MICO</name>
<comment type="caution">
    <text evidence="1">The sequence shown here is derived from an EMBL/GenBank/DDBJ whole genome shotgun (WGS) entry which is preliminary data.</text>
</comment>
<evidence type="ECO:0000313" key="2">
    <source>
        <dbReference type="Proteomes" id="UP000680132"/>
    </source>
</evidence>
<keyword evidence="2" id="KW-1185">Reference proteome</keyword>
<dbReference type="AlphaFoldDB" id="A0A939QQC5"/>
<accession>A0A939QQC5</accession>